<gene>
    <name evidence="5" type="ORF">POM88_040288</name>
</gene>
<dbReference type="InterPro" id="IPR036908">
    <property type="entry name" value="RlpA-like_sf"/>
</dbReference>
<name>A0AAD8M9P0_9APIA</name>
<dbReference type="InterPro" id="IPR036749">
    <property type="entry name" value="Expansin_CBD_sf"/>
</dbReference>
<protein>
    <submittedName>
        <fullName evidence="5">Beta-expansin</fullName>
    </submittedName>
</protein>
<evidence type="ECO:0000259" key="3">
    <source>
        <dbReference type="PROSITE" id="PS50842"/>
    </source>
</evidence>
<dbReference type="Pfam" id="PF03330">
    <property type="entry name" value="DPBB_1"/>
    <property type="match status" value="1"/>
</dbReference>
<dbReference type="PANTHER" id="PTHR31692:SF92">
    <property type="entry name" value="EXPANSIN-LIKE B1"/>
    <property type="match status" value="1"/>
</dbReference>
<keyword evidence="6" id="KW-1185">Reference proteome</keyword>
<evidence type="ECO:0000313" key="5">
    <source>
        <dbReference type="EMBL" id="KAK1364727.1"/>
    </source>
</evidence>
<reference evidence="5" key="2">
    <citation type="submission" date="2023-05" db="EMBL/GenBank/DDBJ databases">
        <authorList>
            <person name="Schelkunov M.I."/>
        </authorList>
    </citation>
    <scope>NUCLEOTIDE SEQUENCE</scope>
    <source>
        <strain evidence="5">Hsosn_3</strain>
        <tissue evidence="5">Leaf</tissue>
    </source>
</reference>
<evidence type="ECO:0000256" key="1">
    <source>
        <dbReference type="RuleBase" id="RU003460"/>
    </source>
</evidence>
<evidence type="ECO:0000256" key="2">
    <source>
        <dbReference type="SAM" id="SignalP"/>
    </source>
</evidence>
<dbReference type="GO" id="GO:0005576">
    <property type="term" value="C:extracellular region"/>
    <property type="evidence" value="ECO:0007669"/>
    <property type="project" value="InterPro"/>
</dbReference>
<accession>A0AAD8M9P0</accession>
<dbReference type="PROSITE" id="PS50842">
    <property type="entry name" value="EXPANSIN_EG45"/>
    <property type="match status" value="1"/>
</dbReference>
<dbReference type="EMBL" id="JAUIZM010000009">
    <property type="protein sequence ID" value="KAK1364727.1"/>
    <property type="molecule type" value="Genomic_DNA"/>
</dbReference>
<dbReference type="AlphaFoldDB" id="A0AAD8M9P0"/>
<reference evidence="5" key="1">
    <citation type="submission" date="2023-02" db="EMBL/GenBank/DDBJ databases">
        <title>Genome of toxic invasive species Heracleum sosnowskyi carries increased number of genes despite the absence of recent whole-genome duplications.</title>
        <authorList>
            <person name="Schelkunov M."/>
            <person name="Shtratnikova V."/>
            <person name="Makarenko M."/>
            <person name="Klepikova A."/>
            <person name="Omelchenko D."/>
            <person name="Novikova G."/>
            <person name="Obukhova E."/>
            <person name="Bogdanov V."/>
            <person name="Penin A."/>
            <person name="Logacheva M."/>
        </authorList>
    </citation>
    <scope>NUCLEOTIDE SEQUENCE</scope>
    <source>
        <strain evidence="5">Hsosn_3</strain>
        <tissue evidence="5">Leaf</tissue>
    </source>
</reference>
<dbReference type="PANTHER" id="PTHR31692">
    <property type="entry name" value="EXPANSIN-B3"/>
    <property type="match status" value="1"/>
</dbReference>
<proteinExistence type="inferred from homology"/>
<organism evidence="5 6">
    <name type="scientific">Heracleum sosnowskyi</name>
    <dbReference type="NCBI Taxonomy" id="360622"/>
    <lineage>
        <taxon>Eukaryota</taxon>
        <taxon>Viridiplantae</taxon>
        <taxon>Streptophyta</taxon>
        <taxon>Embryophyta</taxon>
        <taxon>Tracheophyta</taxon>
        <taxon>Spermatophyta</taxon>
        <taxon>Magnoliopsida</taxon>
        <taxon>eudicotyledons</taxon>
        <taxon>Gunneridae</taxon>
        <taxon>Pentapetalae</taxon>
        <taxon>asterids</taxon>
        <taxon>campanulids</taxon>
        <taxon>Apiales</taxon>
        <taxon>Apiaceae</taxon>
        <taxon>Apioideae</taxon>
        <taxon>apioid superclade</taxon>
        <taxon>Tordylieae</taxon>
        <taxon>Tordyliinae</taxon>
        <taxon>Heracleum</taxon>
    </lineage>
</organism>
<evidence type="ECO:0000313" key="6">
    <source>
        <dbReference type="Proteomes" id="UP001237642"/>
    </source>
</evidence>
<dbReference type="SUPFAM" id="SSF49590">
    <property type="entry name" value="PHL pollen allergen"/>
    <property type="match status" value="1"/>
</dbReference>
<feature type="domain" description="Expansin-like EG45" evidence="3">
    <location>
        <begin position="49"/>
        <end position="152"/>
    </location>
</feature>
<dbReference type="InterPro" id="IPR009009">
    <property type="entry name" value="RlpA-like_DPBB"/>
</dbReference>
<dbReference type="InterPro" id="IPR007117">
    <property type="entry name" value="Expansin_CBD"/>
</dbReference>
<dbReference type="Gene3D" id="2.60.40.760">
    <property type="entry name" value="Expansin, cellulose-binding-like domain"/>
    <property type="match status" value="1"/>
</dbReference>
<dbReference type="Proteomes" id="UP001237642">
    <property type="component" value="Unassembled WGS sequence"/>
</dbReference>
<dbReference type="InterPro" id="IPR007118">
    <property type="entry name" value="Expan_Lol_pI"/>
</dbReference>
<dbReference type="PRINTS" id="PR01225">
    <property type="entry name" value="EXPANSNFAMLY"/>
</dbReference>
<dbReference type="Pfam" id="PF01357">
    <property type="entry name" value="Expansin_C"/>
    <property type="match status" value="1"/>
</dbReference>
<dbReference type="SUPFAM" id="SSF50685">
    <property type="entry name" value="Barwin-like endoglucanases"/>
    <property type="match status" value="1"/>
</dbReference>
<feature type="chain" id="PRO_5042123093" evidence="2">
    <location>
        <begin position="25"/>
        <end position="256"/>
    </location>
</feature>
<dbReference type="GO" id="GO:0009653">
    <property type="term" value="P:anatomical structure morphogenesis"/>
    <property type="evidence" value="ECO:0007669"/>
    <property type="project" value="UniProtKB-ARBA"/>
</dbReference>
<comment type="caution">
    <text evidence="5">The sequence shown here is derived from an EMBL/GenBank/DDBJ whole genome shotgun (WGS) entry which is preliminary data.</text>
</comment>
<dbReference type="PROSITE" id="PS50843">
    <property type="entry name" value="EXPANSIN_CBD"/>
    <property type="match status" value="1"/>
</dbReference>
<sequence length="256" mass="27753">MASSLQLILILTLSSHLMVYEGNAATCSNCFLHSQAVYYPNSDQHGTENGACGFGRFGATINHGYVSAASNLYRGGIGCGACYQVRCTNGNFCSDEGVKVVITNQGSGPGDFILSRKAFARMGESKYDAASLLALGVVDIEYKRIPCSYPNKNIIMKIDENSDYPYYLAFILLYQQGTKDITAVKLCEPKKFVCKLLSRSYGAVWATTSPPTGALSIRMLLSDDSGDDTWVAAANNLPKHWKAGKTYDTGVQVIDL</sequence>
<dbReference type="Gene3D" id="2.40.40.10">
    <property type="entry name" value="RlpA-like domain"/>
    <property type="match status" value="1"/>
</dbReference>
<keyword evidence="2" id="KW-0732">Signal</keyword>
<dbReference type="InterPro" id="IPR007112">
    <property type="entry name" value="Expansin/allergen_DPBB_dom"/>
</dbReference>
<feature type="domain" description="Expansin-like CBD" evidence="4">
    <location>
        <begin position="166"/>
        <end position="249"/>
    </location>
</feature>
<evidence type="ECO:0000259" key="4">
    <source>
        <dbReference type="PROSITE" id="PS50843"/>
    </source>
</evidence>
<comment type="similarity">
    <text evidence="1">Belongs to the expansin family.</text>
</comment>
<feature type="signal peptide" evidence="2">
    <location>
        <begin position="1"/>
        <end position="24"/>
    </location>
</feature>